<keyword evidence="6" id="KW-0479">Metal-binding</keyword>
<protein>
    <recommendedName>
        <fullName evidence="8">C2H2-type domain-containing protein</fullName>
    </recommendedName>
</protein>
<dbReference type="PANTHER" id="PTHR47427:SF1">
    <property type="entry name" value="PROTEIN STE12"/>
    <property type="match status" value="1"/>
</dbReference>
<evidence type="ECO:0000256" key="6">
    <source>
        <dbReference type="PROSITE-ProRule" id="PRU00042"/>
    </source>
</evidence>
<keyword evidence="4" id="KW-0539">Nucleus</keyword>
<dbReference type="Proteomes" id="UP001479436">
    <property type="component" value="Unassembled WGS sequence"/>
</dbReference>
<proteinExistence type="inferred from homology"/>
<name>A0ABR2WWZ9_9FUNG</name>
<dbReference type="PANTHER" id="PTHR47427">
    <property type="entry name" value="PROTEIN STE12"/>
    <property type="match status" value="1"/>
</dbReference>
<evidence type="ECO:0000256" key="7">
    <source>
        <dbReference type="SAM" id="MobiDB-lite"/>
    </source>
</evidence>
<evidence type="ECO:0000256" key="3">
    <source>
        <dbReference type="ARBA" id="ARBA00023163"/>
    </source>
</evidence>
<evidence type="ECO:0000256" key="4">
    <source>
        <dbReference type="ARBA" id="ARBA00023242"/>
    </source>
</evidence>
<dbReference type="InterPro" id="IPR013087">
    <property type="entry name" value="Znf_C2H2_type"/>
</dbReference>
<evidence type="ECO:0000313" key="9">
    <source>
        <dbReference type="EMBL" id="KAK9765993.1"/>
    </source>
</evidence>
<dbReference type="Pfam" id="PF02200">
    <property type="entry name" value="STE"/>
    <property type="match status" value="1"/>
</dbReference>
<sequence length="486" mass="55179">MANTDILEQLEQLKYFLATAPANWRSEQAIRKFMLPNGEYVSCILWNNLFHITGTDIVRCLVFRFQAFGRPVKNIKKFEEGIFSDLRNLKPGIDATLEEPRSEFLEMLYKNNCIRTQKKQKVFYWYSVPHDRLFMDALERDLKREALGAEPTTMLLNSHSPNSYPSSTSPPSTFHYPAMNMESRNESAVDASELVLDSHGAFSNMNREFRQQTRAEQDLMQAIDQSMDNWLSSGTCSDSRTLSLIDHLDTSGDLDSSTKNQVNYPVKQYTPDTPSSLSQGSNFFPTPEPVFSRYEDGNRTKSESGLGLDREELLLGAAFPNHELPLNHSDLQFPVDIFPSLPIGNSMNPVFNMLNGLEGSPSYKQRRKNLILNQGVWGNPYPSPYMNLTHHSADLTKEARSPHAKPAPYSRKVKGYDHLQRYGNAFTDAKPFACPMENCNQGFSQLDNFHQHLRVHADNTFPVSSPAPNTNLNELDFDDSNSPLLL</sequence>
<keyword evidence="6" id="KW-0862">Zinc</keyword>
<keyword evidence="6" id="KW-0863">Zinc-finger</keyword>
<evidence type="ECO:0000256" key="5">
    <source>
        <dbReference type="ARBA" id="ARBA00024345"/>
    </source>
</evidence>
<keyword evidence="2" id="KW-0805">Transcription regulation</keyword>
<dbReference type="InterPro" id="IPR003120">
    <property type="entry name" value="Ste12"/>
</dbReference>
<gene>
    <name evidence="9" type="ORF">K7432_005253</name>
</gene>
<organism evidence="9 10">
    <name type="scientific">Basidiobolus ranarum</name>
    <dbReference type="NCBI Taxonomy" id="34480"/>
    <lineage>
        <taxon>Eukaryota</taxon>
        <taxon>Fungi</taxon>
        <taxon>Fungi incertae sedis</taxon>
        <taxon>Zoopagomycota</taxon>
        <taxon>Entomophthoromycotina</taxon>
        <taxon>Basidiobolomycetes</taxon>
        <taxon>Basidiobolales</taxon>
        <taxon>Basidiobolaceae</taxon>
        <taxon>Basidiobolus</taxon>
    </lineage>
</organism>
<evidence type="ECO:0000256" key="2">
    <source>
        <dbReference type="ARBA" id="ARBA00023015"/>
    </source>
</evidence>
<feature type="region of interest" description="Disordered" evidence="7">
    <location>
        <begin position="460"/>
        <end position="486"/>
    </location>
</feature>
<evidence type="ECO:0000256" key="1">
    <source>
        <dbReference type="ARBA" id="ARBA00004123"/>
    </source>
</evidence>
<dbReference type="InterPro" id="IPR036236">
    <property type="entry name" value="Znf_C2H2_sf"/>
</dbReference>
<dbReference type="Gene3D" id="3.30.160.60">
    <property type="entry name" value="Classic Zinc Finger"/>
    <property type="match status" value="1"/>
</dbReference>
<accession>A0ABR2WWZ9</accession>
<reference evidence="9 10" key="1">
    <citation type="submission" date="2023-04" db="EMBL/GenBank/DDBJ databases">
        <title>Genome of Basidiobolus ranarum AG-B5.</title>
        <authorList>
            <person name="Stajich J.E."/>
            <person name="Carter-House D."/>
            <person name="Gryganskyi A."/>
        </authorList>
    </citation>
    <scope>NUCLEOTIDE SEQUENCE [LARGE SCALE GENOMIC DNA]</scope>
    <source>
        <strain evidence="9 10">AG-B5</strain>
    </source>
</reference>
<dbReference type="InterPro" id="IPR052127">
    <property type="entry name" value="STE12_transcription_factor"/>
</dbReference>
<feature type="compositionally biased region" description="Polar residues" evidence="7">
    <location>
        <begin position="461"/>
        <end position="473"/>
    </location>
</feature>
<keyword evidence="3" id="KW-0804">Transcription</keyword>
<dbReference type="PROSITE" id="PS50157">
    <property type="entry name" value="ZINC_FINGER_C2H2_2"/>
    <property type="match status" value="1"/>
</dbReference>
<comment type="subcellular location">
    <subcellularLocation>
        <location evidence="1">Nucleus</location>
    </subcellularLocation>
</comment>
<dbReference type="EMBL" id="JASJQH010000202">
    <property type="protein sequence ID" value="KAK9765993.1"/>
    <property type="molecule type" value="Genomic_DNA"/>
</dbReference>
<feature type="domain" description="C2H2-type" evidence="8">
    <location>
        <begin position="432"/>
        <end position="461"/>
    </location>
</feature>
<dbReference type="SMART" id="SM00424">
    <property type="entry name" value="STE"/>
    <property type="match status" value="1"/>
</dbReference>
<comment type="caution">
    <text evidence="9">The sequence shown here is derived from an EMBL/GenBank/DDBJ whole genome shotgun (WGS) entry which is preliminary data.</text>
</comment>
<evidence type="ECO:0000259" key="8">
    <source>
        <dbReference type="PROSITE" id="PS50157"/>
    </source>
</evidence>
<evidence type="ECO:0000313" key="10">
    <source>
        <dbReference type="Proteomes" id="UP001479436"/>
    </source>
</evidence>
<dbReference type="SUPFAM" id="SSF57667">
    <property type="entry name" value="beta-beta-alpha zinc fingers"/>
    <property type="match status" value="1"/>
</dbReference>
<keyword evidence="10" id="KW-1185">Reference proteome</keyword>
<comment type="similarity">
    <text evidence="5">Belongs to the STE12 transcription factor family.</text>
</comment>
<dbReference type="PROSITE" id="PS00028">
    <property type="entry name" value="ZINC_FINGER_C2H2_1"/>
    <property type="match status" value="1"/>
</dbReference>